<feature type="transmembrane region" description="Helical" evidence="1">
    <location>
        <begin position="247"/>
        <end position="266"/>
    </location>
</feature>
<accession>A0A1G7UQM6</accession>
<feature type="transmembrane region" description="Helical" evidence="1">
    <location>
        <begin position="190"/>
        <end position="210"/>
    </location>
</feature>
<dbReference type="EMBL" id="FNCK01000011">
    <property type="protein sequence ID" value="SDG49915.1"/>
    <property type="molecule type" value="Genomic_DNA"/>
</dbReference>
<feature type="transmembrane region" description="Helical" evidence="1">
    <location>
        <begin position="12"/>
        <end position="33"/>
    </location>
</feature>
<name>A0A1G7UQM6_9LACT</name>
<keyword evidence="1" id="KW-0472">Membrane</keyword>
<evidence type="ECO:0000313" key="2">
    <source>
        <dbReference type="EMBL" id="SDG49915.1"/>
    </source>
</evidence>
<feature type="transmembrane region" description="Helical" evidence="1">
    <location>
        <begin position="39"/>
        <end position="61"/>
    </location>
</feature>
<keyword evidence="3" id="KW-1185">Reference proteome</keyword>
<dbReference type="AlphaFoldDB" id="A0A1G7UQM6"/>
<feature type="transmembrane region" description="Helical" evidence="1">
    <location>
        <begin position="153"/>
        <end position="169"/>
    </location>
</feature>
<evidence type="ECO:0000313" key="3">
    <source>
        <dbReference type="Proteomes" id="UP000199708"/>
    </source>
</evidence>
<feature type="transmembrane region" description="Helical" evidence="1">
    <location>
        <begin position="122"/>
        <end position="141"/>
    </location>
</feature>
<protein>
    <recommendedName>
        <fullName evidence="4">1,4-dihydroxy-2-naphthoate octaprenyltransferase</fullName>
    </recommendedName>
</protein>
<organism evidence="2 3">
    <name type="scientific">Facklamia miroungae</name>
    <dbReference type="NCBI Taxonomy" id="120956"/>
    <lineage>
        <taxon>Bacteria</taxon>
        <taxon>Bacillati</taxon>
        <taxon>Bacillota</taxon>
        <taxon>Bacilli</taxon>
        <taxon>Lactobacillales</taxon>
        <taxon>Aerococcaceae</taxon>
        <taxon>Facklamia</taxon>
    </lineage>
</organism>
<dbReference type="RefSeq" id="WP_090290396.1">
    <property type="nucleotide sequence ID" value="NZ_FNCK01000011.1"/>
</dbReference>
<reference evidence="2 3" key="1">
    <citation type="submission" date="2016-10" db="EMBL/GenBank/DDBJ databases">
        <authorList>
            <person name="de Groot N.N."/>
        </authorList>
    </citation>
    <scope>NUCLEOTIDE SEQUENCE [LARGE SCALE GENOMIC DNA]</scope>
    <source>
        <strain evidence="2 3">ATCC BAA-466</strain>
    </source>
</reference>
<feature type="transmembrane region" description="Helical" evidence="1">
    <location>
        <begin position="96"/>
        <end position="115"/>
    </location>
</feature>
<dbReference type="STRING" id="120956.SAMN05421791_11142"/>
<feature type="transmembrane region" description="Helical" evidence="1">
    <location>
        <begin position="73"/>
        <end position="90"/>
    </location>
</feature>
<feature type="transmembrane region" description="Helical" evidence="1">
    <location>
        <begin position="216"/>
        <end position="235"/>
    </location>
</feature>
<keyword evidence="1" id="KW-1133">Transmembrane helix</keyword>
<proteinExistence type="predicted"/>
<sequence>MNTINNILKHPLMQLVGYPLSWIGFGLVTAIFSGKKVDWLDLILLVIIVILSHLVNHYNFYHHIQRDPKANSPILYYLLLAGLIASSLFFMSHQHYIINVLLGIFVIVTAIQYQFIPLVRTIYHSLLNIYFTGFLLNVIAYYSQANTLTNKELISFIPIVVLMTGLEINQQYLKGTFNLNFTKKYIPIKITYIVFFLFIVATCIGVYTSLPSQSYYLLQILFFCITFTTALPSLIPVRKNHRIQNKLNYQGALSLIFIIFYSLSYLF</sequence>
<keyword evidence="1" id="KW-0812">Transmembrane</keyword>
<dbReference type="Proteomes" id="UP000199708">
    <property type="component" value="Unassembled WGS sequence"/>
</dbReference>
<dbReference type="OrthoDB" id="2139698at2"/>
<evidence type="ECO:0008006" key="4">
    <source>
        <dbReference type="Google" id="ProtNLM"/>
    </source>
</evidence>
<evidence type="ECO:0000256" key="1">
    <source>
        <dbReference type="SAM" id="Phobius"/>
    </source>
</evidence>
<gene>
    <name evidence="2" type="ORF">SAMN05421791_11142</name>
</gene>